<keyword evidence="1" id="KW-0812">Transmembrane</keyword>
<dbReference type="AlphaFoldDB" id="A0A438BG60"/>
<dbReference type="RefSeq" id="WP_127915399.1">
    <property type="nucleotide sequence ID" value="NZ_RKLP01000003.1"/>
</dbReference>
<reference evidence="2 3" key="1">
    <citation type="submission" date="2018-11" db="EMBL/GenBank/DDBJ databases">
        <title>Rhodococcus spongicola sp. nov. and Rhodococcus xishaensis sp. nov. from marine sponges.</title>
        <authorList>
            <person name="Li L."/>
            <person name="Lin H.W."/>
        </authorList>
    </citation>
    <scope>NUCLEOTIDE SEQUENCE [LARGE SCALE GENOMIC DNA]</scope>
    <source>
        <strain evidence="2 3">CCTCC AB2014297</strain>
    </source>
</reference>
<comment type="caution">
    <text evidence="2">The sequence shown here is derived from an EMBL/GenBank/DDBJ whole genome shotgun (WGS) entry which is preliminary data.</text>
</comment>
<dbReference type="Proteomes" id="UP000286208">
    <property type="component" value="Unassembled WGS sequence"/>
</dbReference>
<sequence length="140" mass="14979">MTDQHEPAEDPSRATMKPFLLAVSIVAIVMIGIIVSALISPADENRTEADRLNASATDFVRAANNDDPEGVDRMVCDAFVDERSPLAGREGEVTVEEVSNARVNGSDATADVRINANDGKGATSSSWQFVQGDGRWLVCN</sequence>
<name>A0A438BG60_9NOCA</name>
<feature type="transmembrane region" description="Helical" evidence="1">
    <location>
        <begin position="19"/>
        <end position="39"/>
    </location>
</feature>
<accession>A0A438BG60</accession>
<keyword evidence="1" id="KW-1133">Transmembrane helix</keyword>
<protein>
    <submittedName>
        <fullName evidence="2">Uncharacterized protein</fullName>
    </submittedName>
</protein>
<keyword evidence="1" id="KW-0472">Membrane</keyword>
<evidence type="ECO:0000313" key="3">
    <source>
        <dbReference type="Proteomes" id="UP000286208"/>
    </source>
</evidence>
<proteinExistence type="predicted"/>
<evidence type="ECO:0000313" key="2">
    <source>
        <dbReference type="EMBL" id="RVW10019.1"/>
    </source>
</evidence>
<keyword evidence="3" id="KW-1185">Reference proteome</keyword>
<dbReference type="EMBL" id="RKLP01000003">
    <property type="protein sequence ID" value="RVW10019.1"/>
    <property type="molecule type" value="Genomic_DNA"/>
</dbReference>
<gene>
    <name evidence="2" type="ORF">EGT67_07240</name>
</gene>
<organism evidence="2 3">
    <name type="scientific">Prescottella agglutinans</name>
    <dbReference type="NCBI Taxonomy" id="1644129"/>
    <lineage>
        <taxon>Bacteria</taxon>
        <taxon>Bacillati</taxon>
        <taxon>Actinomycetota</taxon>
        <taxon>Actinomycetes</taxon>
        <taxon>Mycobacteriales</taxon>
        <taxon>Nocardiaceae</taxon>
        <taxon>Prescottella</taxon>
    </lineage>
</organism>
<dbReference type="OrthoDB" id="4464858at2"/>
<evidence type="ECO:0000256" key="1">
    <source>
        <dbReference type="SAM" id="Phobius"/>
    </source>
</evidence>